<evidence type="ECO:0000313" key="3">
    <source>
        <dbReference type="Proteomes" id="UP000292447"/>
    </source>
</evidence>
<organism evidence="2 3">
    <name type="scientific">Metschnikowia aff. pulcherrima</name>
    <dbReference type="NCBI Taxonomy" id="2163413"/>
    <lineage>
        <taxon>Eukaryota</taxon>
        <taxon>Fungi</taxon>
        <taxon>Dikarya</taxon>
        <taxon>Ascomycota</taxon>
        <taxon>Saccharomycotina</taxon>
        <taxon>Pichiomycetes</taxon>
        <taxon>Metschnikowiaceae</taxon>
        <taxon>Metschnikowia</taxon>
    </lineage>
</organism>
<feature type="compositionally biased region" description="Polar residues" evidence="1">
    <location>
        <begin position="287"/>
        <end position="299"/>
    </location>
</feature>
<dbReference type="InterPro" id="IPR012292">
    <property type="entry name" value="Globin/Proto"/>
</dbReference>
<evidence type="ECO:0000313" key="2">
    <source>
        <dbReference type="EMBL" id="QBM88915.1"/>
    </source>
</evidence>
<feature type="region of interest" description="Disordered" evidence="1">
    <location>
        <begin position="269"/>
        <end position="300"/>
    </location>
</feature>
<feature type="compositionally biased region" description="Basic and acidic residues" evidence="1">
    <location>
        <begin position="210"/>
        <end position="224"/>
    </location>
</feature>
<dbReference type="Gene3D" id="1.10.490.10">
    <property type="entry name" value="Globins"/>
    <property type="match status" value="1"/>
</dbReference>
<dbReference type="InterPro" id="IPR044399">
    <property type="entry name" value="Mb-like_M"/>
</dbReference>
<dbReference type="GO" id="GO:0046210">
    <property type="term" value="P:nitric oxide catabolic process"/>
    <property type="evidence" value="ECO:0007669"/>
    <property type="project" value="TreeGrafter"/>
</dbReference>
<dbReference type="InterPro" id="IPR009050">
    <property type="entry name" value="Globin-like_sf"/>
</dbReference>
<dbReference type="PANTHER" id="PTHR43396">
    <property type="entry name" value="FLAVOHEMOPROTEIN"/>
    <property type="match status" value="1"/>
</dbReference>
<dbReference type="EMBL" id="CP034458">
    <property type="protein sequence ID" value="QBM88915.1"/>
    <property type="molecule type" value="Genomic_DNA"/>
</dbReference>
<protein>
    <recommendedName>
        <fullName evidence="4">Globin family profile domain-containing protein</fullName>
    </recommendedName>
</protein>
<dbReference type="GO" id="GO:0008941">
    <property type="term" value="F:nitric oxide dioxygenase NAD(P)H activity"/>
    <property type="evidence" value="ECO:0007669"/>
    <property type="project" value="TreeGrafter"/>
</dbReference>
<evidence type="ECO:0008006" key="4">
    <source>
        <dbReference type="Google" id="ProtNLM"/>
    </source>
</evidence>
<dbReference type="PANTHER" id="PTHR43396:SF6">
    <property type="entry name" value="ABL201WP"/>
    <property type="match status" value="1"/>
</dbReference>
<keyword evidence="3" id="KW-1185">Reference proteome</keyword>
<accession>A0A4P6XQD5</accession>
<reference evidence="3" key="1">
    <citation type="submission" date="2019-03" db="EMBL/GenBank/DDBJ databases">
        <title>Snf2 controls pulcherriminic acid biosynthesis and connects pigmentation and antifungal activity of the yeast Metschnikowia pulcherrima.</title>
        <authorList>
            <person name="Gore-Lloyd D."/>
            <person name="Sumann I."/>
            <person name="Brachmann A.O."/>
            <person name="Schneeberger K."/>
            <person name="Ortiz-Merino R.A."/>
            <person name="Moreno-Beltran M."/>
            <person name="Schlaefli M."/>
            <person name="Kirner P."/>
            <person name="Santos Kron A."/>
            <person name="Wolfe K.H."/>
            <person name="Piel J."/>
            <person name="Ahrens C.H."/>
            <person name="Henk D."/>
            <person name="Freimoser F.M."/>
        </authorList>
    </citation>
    <scope>NUCLEOTIDE SEQUENCE [LARGE SCALE GENOMIC DNA]</scope>
    <source>
        <strain evidence="3">APC 1.2</strain>
    </source>
</reference>
<dbReference type="GO" id="GO:0020037">
    <property type="term" value="F:heme binding"/>
    <property type="evidence" value="ECO:0007669"/>
    <property type="project" value="InterPro"/>
</dbReference>
<dbReference type="GO" id="GO:0071500">
    <property type="term" value="P:cellular response to nitrosative stress"/>
    <property type="evidence" value="ECO:0007669"/>
    <property type="project" value="TreeGrafter"/>
</dbReference>
<name>A0A4P6XQD5_9ASCO</name>
<dbReference type="STRING" id="2163413.A0A4P6XQD5"/>
<dbReference type="GO" id="GO:0071949">
    <property type="term" value="F:FAD binding"/>
    <property type="evidence" value="ECO:0007669"/>
    <property type="project" value="TreeGrafter"/>
</dbReference>
<dbReference type="GO" id="GO:0019825">
    <property type="term" value="F:oxygen binding"/>
    <property type="evidence" value="ECO:0007669"/>
    <property type="project" value="InterPro"/>
</dbReference>
<sequence length="677" mass="74674">MTMLVISDGECVDVRSSWADILASEHINGCNLVNQALTKIANRDARVLEAREYLEPIHHEGSLFSEMLSLAMMYLDKPDVLEECMQAFIFEHPSLIDFGSMYLESLGSALIDTLGQILGPARFTGDLKPLWIKIYIYLANLILQNATSSVSDMESVCDSMALSVSSLYEDVEPLTPKEFSSPMPKFMSETTGGDKNMSIDILGNEKYKGFRRSSSEDTTSKADDIPPCSPPIKVELDDEPALTPRSPKRYLAQQLVGLGLSTPQIDSLHKSQTFDPRRRKCHRRSLSETSMTPISSCESPVSDVEDHMKLKEDDMDFGAPFGVRCAVFDHTSFGITGLTPIAESADDDDGSHYSSVNELSFAGSADGNYYDEDTSSRATSLSLHTHDYKSSVSSGSEISRKKVQSSRANFDNSFNAKESSTPPQMYTYPKYLSSVPSFKSGGSGQRASLGFMRSSFVLKKEIDNSSLGCFNDSTSLHHTRSALNNVVCPVSRSTCSLPFTRRDPDFVLGAEKTSQDSTMVNGLCSKPCSNSSKKILLLQTFGRTSLSKMLRALFRSLLTKQALSPVSTTTMSEKSPECNIDLNIRQNRRSVISSMNACTRVSSIDIRANAVSVVHASSLYLRPVPKSDNASVSSMRSGKSTFSFFKGKTSDRSRDDTNKYLVKRVPHKTIYLKDFVM</sequence>
<dbReference type="CDD" id="cd01040">
    <property type="entry name" value="Mb-like"/>
    <property type="match status" value="1"/>
</dbReference>
<dbReference type="SUPFAM" id="SSF46458">
    <property type="entry name" value="Globin-like"/>
    <property type="match status" value="1"/>
</dbReference>
<dbReference type="AlphaFoldDB" id="A0A4P6XQD5"/>
<proteinExistence type="predicted"/>
<evidence type="ECO:0000256" key="1">
    <source>
        <dbReference type="SAM" id="MobiDB-lite"/>
    </source>
</evidence>
<dbReference type="Proteomes" id="UP000292447">
    <property type="component" value="Chromosome III"/>
</dbReference>
<gene>
    <name evidence="2" type="ORF">METSCH_C08960</name>
</gene>
<feature type="region of interest" description="Disordered" evidence="1">
    <location>
        <begin position="210"/>
        <end position="241"/>
    </location>
</feature>